<gene>
    <name evidence="2" type="ORF">A6X21_05125</name>
</gene>
<proteinExistence type="predicted"/>
<dbReference type="RefSeq" id="WP_068846988.1">
    <property type="nucleotide sequence ID" value="NZ_LYDR01000058.1"/>
</dbReference>
<feature type="compositionally biased region" description="Polar residues" evidence="1">
    <location>
        <begin position="84"/>
        <end position="102"/>
    </location>
</feature>
<sequence>MIFQRSPELDAAQRLIAATTTLHSHRLKHHVDMLGLERGGKTALFLAILRYVLDLRNPGHLLLPDHTSEQMLRIIHHRECKPTQFAQDGDNGTSHTDNGQQASNDAASVLSAAADNVSKARTAGPEWAQIQLGDHRVQLNALPGEVLREVNSEALSWLYRSNPHRMCVATLHALRSHATVNYYAMLDSIHLLQRTSELNFPQAFQRAFQAINHFDLNRLDLFNVDGRHTLEKAIDGRLVPREGWTGKEAEPYELMGVSADEADRHLKTLRRIAETVVDDERYRLTPLRLAAQSRPDQFVVYQSHHDLVMLLPSVRARGDLIDETFRWFFGAINIRQNQVIKDASLKVKVNPSGVPIYVERAAQSGAERVLDAIKLNLAQGETHRRWWSLNSSSTTQTWS</sequence>
<evidence type="ECO:0000313" key="2">
    <source>
        <dbReference type="EMBL" id="ODA33149.1"/>
    </source>
</evidence>
<protein>
    <submittedName>
        <fullName evidence="2">Uncharacterized protein</fullName>
    </submittedName>
</protein>
<name>A0A1C3EIV3_9PLAN</name>
<keyword evidence="3" id="KW-1185">Reference proteome</keyword>
<comment type="caution">
    <text evidence="2">The sequence shown here is derived from an EMBL/GenBank/DDBJ whole genome shotgun (WGS) entry which is preliminary data.</text>
</comment>
<reference evidence="2 3" key="1">
    <citation type="submission" date="2016-05" db="EMBL/GenBank/DDBJ databases">
        <title>Genomic and physiological characterization of Planctopirus sp. isolated from fresh water lake.</title>
        <authorList>
            <person name="Subhash Y."/>
            <person name="Ramana C."/>
        </authorList>
    </citation>
    <scope>NUCLEOTIDE SEQUENCE [LARGE SCALE GENOMIC DNA]</scope>
    <source>
        <strain evidence="2 3">JC280</strain>
    </source>
</reference>
<feature type="region of interest" description="Disordered" evidence="1">
    <location>
        <begin position="83"/>
        <end position="102"/>
    </location>
</feature>
<dbReference type="EMBL" id="LYDR01000058">
    <property type="protein sequence ID" value="ODA33149.1"/>
    <property type="molecule type" value="Genomic_DNA"/>
</dbReference>
<dbReference type="AlphaFoldDB" id="A0A1C3EIV3"/>
<organism evidence="2 3">
    <name type="scientific">Planctopirus hydrillae</name>
    <dbReference type="NCBI Taxonomy" id="1841610"/>
    <lineage>
        <taxon>Bacteria</taxon>
        <taxon>Pseudomonadati</taxon>
        <taxon>Planctomycetota</taxon>
        <taxon>Planctomycetia</taxon>
        <taxon>Planctomycetales</taxon>
        <taxon>Planctomycetaceae</taxon>
        <taxon>Planctopirus</taxon>
    </lineage>
</organism>
<dbReference type="STRING" id="1841610.A6X21_05125"/>
<dbReference type="Proteomes" id="UP000094828">
    <property type="component" value="Unassembled WGS sequence"/>
</dbReference>
<evidence type="ECO:0000256" key="1">
    <source>
        <dbReference type="SAM" id="MobiDB-lite"/>
    </source>
</evidence>
<accession>A0A1C3EIV3</accession>
<evidence type="ECO:0000313" key="3">
    <source>
        <dbReference type="Proteomes" id="UP000094828"/>
    </source>
</evidence>